<gene>
    <name evidence="1" type="ORF">GSONMT00015707001</name>
</gene>
<dbReference type="PaxDb" id="8022-A0A060YUB4"/>
<proteinExistence type="predicted"/>
<evidence type="ECO:0000313" key="1">
    <source>
        <dbReference type="EMBL" id="CDQ95286.1"/>
    </source>
</evidence>
<reference evidence="1" key="1">
    <citation type="journal article" date="2014" name="Nat. Commun.">
        <title>The rainbow trout genome provides novel insights into evolution after whole-genome duplication in vertebrates.</title>
        <authorList>
            <person name="Berthelot C."/>
            <person name="Brunet F."/>
            <person name="Chalopin D."/>
            <person name="Juanchich A."/>
            <person name="Bernard M."/>
            <person name="Noel B."/>
            <person name="Bento P."/>
            <person name="Da Silva C."/>
            <person name="Labadie K."/>
            <person name="Alberti A."/>
            <person name="Aury J.M."/>
            <person name="Louis A."/>
            <person name="Dehais P."/>
            <person name="Bardou P."/>
            <person name="Montfort J."/>
            <person name="Klopp C."/>
            <person name="Cabau C."/>
            <person name="Gaspin C."/>
            <person name="Thorgaard G.H."/>
            <person name="Boussaha M."/>
            <person name="Quillet E."/>
            <person name="Guyomard R."/>
            <person name="Galiana D."/>
            <person name="Bobe J."/>
            <person name="Volff J.N."/>
            <person name="Genet C."/>
            <person name="Wincker P."/>
            <person name="Jaillon O."/>
            <person name="Roest Crollius H."/>
            <person name="Guiguen Y."/>
        </authorList>
    </citation>
    <scope>NUCLEOTIDE SEQUENCE [LARGE SCALE GENOMIC DNA]</scope>
</reference>
<dbReference type="AlphaFoldDB" id="A0A060YUB4"/>
<reference evidence="1" key="2">
    <citation type="submission" date="2014-03" db="EMBL/GenBank/DDBJ databases">
        <authorList>
            <person name="Genoscope - CEA"/>
        </authorList>
    </citation>
    <scope>NUCLEOTIDE SEQUENCE</scope>
</reference>
<protein>
    <submittedName>
        <fullName evidence="1">Uncharacterized protein</fullName>
    </submittedName>
</protein>
<dbReference type="Proteomes" id="UP000193380">
    <property type="component" value="Unassembled WGS sequence"/>
</dbReference>
<dbReference type="STRING" id="8022.A0A060YUB4"/>
<sequence>MPFSEIIHWNTAAVIGDERLLLQIPSTVRSIHQDNILSLRQQTQFLWEAYFSSVERIVLTTLEIIHDRVLQHAARSNLMWNSLPGGLYSLPQYSSYLGDFPFHYAKLGESCHDLQIDLNAHQSSSMWMVMNLILRALQQGYRKVLF</sequence>
<organism evidence="1 2">
    <name type="scientific">Oncorhynchus mykiss</name>
    <name type="common">Rainbow trout</name>
    <name type="synonym">Salmo gairdneri</name>
    <dbReference type="NCBI Taxonomy" id="8022"/>
    <lineage>
        <taxon>Eukaryota</taxon>
        <taxon>Metazoa</taxon>
        <taxon>Chordata</taxon>
        <taxon>Craniata</taxon>
        <taxon>Vertebrata</taxon>
        <taxon>Euteleostomi</taxon>
        <taxon>Actinopterygii</taxon>
        <taxon>Neopterygii</taxon>
        <taxon>Teleostei</taxon>
        <taxon>Protacanthopterygii</taxon>
        <taxon>Salmoniformes</taxon>
        <taxon>Salmonidae</taxon>
        <taxon>Salmoninae</taxon>
        <taxon>Oncorhynchus</taxon>
    </lineage>
</organism>
<evidence type="ECO:0000313" key="2">
    <source>
        <dbReference type="Proteomes" id="UP000193380"/>
    </source>
</evidence>
<dbReference type="EMBL" id="FR920532">
    <property type="protein sequence ID" value="CDQ95286.1"/>
    <property type="molecule type" value="Genomic_DNA"/>
</dbReference>
<name>A0A060YUB4_ONCMY</name>
<accession>A0A060YUB4</accession>